<evidence type="ECO:0000259" key="2">
    <source>
        <dbReference type="Pfam" id="PF26428"/>
    </source>
</evidence>
<organism evidence="3 4">
    <name type="scientific">Caenorhabditis tropicalis</name>
    <dbReference type="NCBI Taxonomy" id="1561998"/>
    <lineage>
        <taxon>Eukaryota</taxon>
        <taxon>Metazoa</taxon>
        <taxon>Ecdysozoa</taxon>
        <taxon>Nematoda</taxon>
        <taxon>Chromadorea</taxon>
        <taxon>Rhabditida</taxon>
        <taxon>Rhabditina</taxon>
        <taxon>Rhabditomorpha</taxon>
        <taxon>Rhabditoidea</taxon>
        <taxon>Rhabditidae</taxon>
        <taxon>Peloderinae</taxon>
        <taxon>Caenorhabditis</taxon>
    </lineage>
</organism>
<dbReference type="STRING" id="1561998.A0A1I7TQB7"/>
<dbReference type="Proteomes" id="UP000095282">
    <property type="component" value="Unplaced"/>
</dbReference>
<feature type="chain" id="PRO_5009307839" evidence="1">
    <location>
        <begin position="19"/>
        <end position="186"/>
    </location>
</feature>
<feature type="domain" description="ZIG1/7 N-terminal" evidence="2">
    <location>
        <begin position="20"/>
        <end position="120"/>
    </location>
</feature>
<reference evidence="4" key="1">
    <citation type="submission" date="2016-11" db="UniProtKB">
        <authorList>
            <consortium name="WormBaseParasite"/>
        </authorList>
    </citation>
    <scope>IDENTIFICATION</scope>
</reference>
<evidence type="ECO:0000313" key="4">
    <source>
        <dbReference type="WBParaSite" id="Csp11.Scaffold629.g10716.t1"/>
    </source>
</evidence>
<feature type="signal peptide" evidence="1">
    <location>
        <begin position="1"/>
        <end position="18"/>
    </location>
</feature>
<keyword evidence="3" id="KW-1185">Reference proteome</keyword>
<name>A0A1I7TQB7_9PELO</name>
<accession>A0A1I7TQB7</accession>
<dbReference type="AlphaFoldDB" id="A0A1I7TQB7"/>
<evidence type="ECO:0000256" key="1">
    <source>
        <dbReference type="SAM" id="SignalP"/>
    </source>
</evidence>
<dbReference type="WBParaSite" id="Csp11.Scaffold629.g10716.t1">
    <property type="protein sequence ID" value="Csp11.Scaffold629.g10716.t1"/>
    <property type="gene ID" value="Csp11.Scaffold629.g10716"/>
</dbReference>
<evidence type="ECO:0000313" key="3">
    <source>
        <dbReference type="Proteomes" id="UP000095282"/>
    </source>
</evidence>
<protein>
    <submittedName>
        <fullName evidence="4">Ig-like domain-containing protein</fullName>
    </submittedName>
</protein>
<dbReference type="Pfam" id="PF26428">
    <property type="entry name" value="Zwei_Ig_N"/>
    <property type="match status" value="1"/>
</dbReference>
<keyword evidence="1" id="KW-0732">Signal</keyword>
<proteinExistence type="predicted"/>
<sequence length="186" mass="20496">MILSILVIGVILPLISLADITVIGNLAVVAKPESHIGTPEKTLYADVQNLWCGAQKLGEHVDVEYGEFTRLSDGKVFPGTLNQGKVYLEIGKVSARVAGRYRCEIRTMDKQIHSGNMIIYLPPVLNFSKSVKVSEVLDARPPHVIDFFQESDILGILEEKETFESAKTSPANLIPQRVSHPFAGLR</sequence>
<dbReference type="InterPro" id="IPR058814">
    <property type="entry name" value="ZIG1/7_N"/>
</dbReference>